<feature type="region of interest" description="Disordered" evidence="2">
    <location>
        <begin position="1"/>
        <end position="35"/>
    </location>
</feature>
<sequence>MSFKRKFSDHHSPDSDEDEPSLGKQVLPVAKLPHNFSGEPTDGMQYLFMVRRDARLLPRVTRSANPYEIQEEVETVAVETTYRSGSHPALPSEAWRETFLRHFRNFRKIPPAGPSRKVVPEKKERDLWWAFLNGRPASEWNPPKQPKKSKQKQRYASGDDRYGGSMRGFEKEHETVLSYDSMEQTYSMSTQEEGWHTTAEGVELASTSAVDFAGSLPTPNGTPAPSEFGEGPSNHDRSEEAVNAATSALIPPEPTPSLMQRIDHRYALHLLMYFTYWINLQLEHPNSQHEISETHARWMFVLLSRVEDYISADEMSLLRNLARACIRWIGESKRLQDVEATTESPAPAPSRMDERSCWMVITAVVGIWGQKDLWMDAEAVLAKLQL</sequence>
<dbReference type="InParanoid" id="A0A165IG73"/>
<dbReference type="Gene3D" id="1.20.58.1070">
    <property type="match status" value="1"/>
</dbReference>
<dbReference type="OrthoDB" id="428895at2759"/>
<dbReference type="Proteomes" id="UP000076871">
    <property type="component" value="Unassembled WGS sequence"/>
</dbReference>
<dbReference type="RefSeq" id="XP_040770539.1">
    <property type="nucleotide sequence ID" value="XM_040906742.1"/>
</dbReference>
<dbReference type="GO" id="GO:0030532">
    <property type="term" value="C:small nuclear ribonucleoprotein complex"/>
    <property type="evidence" value="ECO:0007669"/>
    <property type="project" value="InterPro"/>
</dbReference>
<dbReference type="InterPro" id="IPR023251">
    <property type="entry name" value="Brr1"/>
</dbReference>
<feature type="region of interest" description="Disordered" evidence="2">
    <location>
        <begin position="217"/>
        <end position="237"/>
    </location>
</feature>
<dbReference type="PANTHER" id="PTHR12794:SF0">
    <property type="entry name" value="GEM-ASSOCIATED PROTEIN 2"/>
    <property type="match status" value="1"/>
</dbReference>
<evidence type="ECO:0000313" key="4">
    <source>
        <dbReference type="Proteomes" id="UP000076871"/>
    </source>
</evidence>
<name>A0A165IG73_9APHY</name>
<keyword evidence="4" id="KW-1185">Reference proteome</keyword>
<accession>A0A165IG73</accession>
<dbReference type="PRINTS" id="PR02039">
    <property type="entry name" value="SPLICEFRBRR1"/>
</dbReference>
<dbReference type="InterPro" id="IPR035426">
    <property type="entry name" value="Gemin2/Brr1"/>
</dbReference>
<dbReference type="AlphaFoldDB" id="A0A165IG73"/>
<comment type="similarity">
    <text evidence="1">Belongs to the gemin-2 family.</text>
</comment>
<protein>
    <submittedName>
        <fullName evidence="3">Uncharacterized protein</fullName>
    </submittedName>
</protein>
<proteinExistence type="inferred from homology"/>
<evidence type="ECO:0000256" key="1">
    <source>
        <dbReference type="ARBA" id="ARBA00025758"/>
    </source>
</evidence>
<dbReference type="EMBL" id="KV427605">
    <property type="protein sequence ID" value="KZT13029.1"/>
    <property type="molecule type" value="Genomic_DNA"/>
</dbReference>
<feature type="region of interest" description="Disordered" evidence="2">
    <location>
        <begin position="137"/>
        <end position="166"/>
    </location>
</feature>
<dbReference type="GO" id="GO:0000387">
    <property type="term" value="P:spliceosomal snRNP assembly"/>
    <property type="evidence" value="ECO:0007669"/>
    <property type="project" value="InterPro"/>
</dbReference>
<feature type="compositionally biased region" description="Basic and acidic residues" evidence="2">
    <location>
        <begin position="157"/>
        <end position="166"/>
    </location>
</feature>
<dbReference type="PANTHER" id="PTHR12794">
    <property type="entry name" value="GEMIN2"/>
    <property type="match status" value="1"/>
</dbReference>
<dbReference type="GO" id="GO:0032797">
    <property type="term" value="C:SMN complex"/>
    <property type="evidence" value="ECO:0007669"/>
    <property type="project" value="TreeGrafter"/>
</dbReference>
<dbReference type="STRING" id="1314785.A0A165IG73"/>
<dbReference type="Pfam" id="PF04938">
    <property type="entry name" value="SIP1"/>
    <property type="match status" value="1"/>
</dbReference>
<reference evidence="3 4" key="1">
    <citation type="journal article" date="2016" name="Mol. Biol. Evol.">
        <title>Comparative Genomics of Early-Diverging Mushroom-Forming Fungi Provides Insights into the Origins of Lignocellulose Decay Capabilities.</title>
        <authorList>
            <person name="Nagy L.G."/>
            <person name="Riley R."/>
            <person name="Tritt A."/>
            <person name="Adam C."/>
            <person name="Daum C."/>
            <person name="Floudas D."/>
            <person name="Sun H."/>
            <person name="Yadav J.S."/>
            <person name="Pangilinan J."/>
            <person name="Larsson K.H."/>
            <person name="Matsuura K."/>
            <person name="Barry K."/>
            <person name="Labutti K."/>
            <person name="Kuo R."/>
            <person name="Ohm R.A."/>
            <person name="Bhattacharya S.S."/>
            <person name="Shirouzu T."/>
            <person name="Yoshinaga Y."/>
            <person name="Martin F.M."/>
            <person name="Grigoriev I.V."/>
            <person name="Hibbett D.S."/>
        </authorList>
    </citation>
    <scope>NUCLEOTIDE SEQUENCE [LARGE SCALE GENOMIC DNA]</scope>
    <source>
        <strain evidence="3 4">93-53</strain>
    </source>
</reference>
<evidence type="ECO:0000256" key="2">
    <source>
        <dbReference type="SAM" id="MobiDB-lite"/>
    </source>
</evidence>
<gene>
    <name evidence="3" type="ORF">LAESUDRAFT_710129</name>
</gene>
<evidence type="ECO:0000313" key="3">
    <source>
        <dbReference type="EMBL" id="KZT13029.1"/>
    </source>
</evidence>
<dbReference type="GeneID" id="63823771"/>
<organism evidence="3 4">
    <name type="scientific">Laetiporus sulphureus 93-53</name>
    <dbReference type="NCBI Taxonomy" id="1314785"/>
    <lineage>
        <taxon>Eukaryota</taxon>
        <taxon>Fungi</taxon>
        <taxon>Dikarya</taxon>
        <taxon>Basidiomycota</taxon>
        <taxon>Agaricomycotina</taxon>
        <taxon>Agaricomycetes</taxon>
        <taxon>Polyporales</taxon>
        <taxon>Laetiporus</taxon>
    </lineage>
</organism>